<dbReference type="InterPro" id="IPR027417">
    <property type="entry name" value="P-loop_NTPase"/>
</dbReference>
<feature type="domain" description="Terminase large subunit-like endonuclease" evidence="2">
    <location>
        <begin position="255"/>
        <end position="557"/>
    </location>
</feature>
<dbReference type="PANTHER" id="PTHR41287">
    <property type="match status" value="1"/>
</dbReference>
<proteinExistence type="predicted"/>
<evidence type="ECO:0000313" key="3">
    <source>
        <dbReference type="EMBL" id="KTW01060.1"/>
    </source>
</evidence>
<sequence length="573" mass="62827">MEWSTGCPDWETRIVEGRSLVPPPLFPDQAEEALAIFKSLRIVDVPGQPTFGEACDDFVFEFVGAIFGAYDPIKCRQLINEFFLLISKKNAKSTIAAGIMITALVLNWRDANELLVLAPTKEIANNVFTPAMGMVRADPELSKLLKPVEHLRTIKHLDNGSELKVVAADSEIVGGKKAGFVLVEEVWLFGKNPKAAAMLMEALGGLVSRPEGFVVYLSTHSDEAPRGEFKRLLDLFRGVRDGTIIDPRKLGMLYEFPATMIESKAYLDPANFYVTNPNIGRSVDAEWLEGKLREAMAGEPGILQIFLSKHLNVEIGTRLSRDRWTGADFWDAAADTALTLDAMIRRCEVVVAGIDGGGLDDLLGLCLIGREKGSKRWLVWCRAWAWSVVWDRRKDIATKLDELVAEETLFKCVMPDCVVIDLEADDDEEDQELTEDVRGVVDALCRVRDAGLFPETGAIGLDPVGVSAIVDELVARGFDPDNQLRSIGQGYKLSAAIKGAARKVAARTLRHEGKELMRWCVGNAKMEPRGASAVAIVKATPSAKIDPLAAMFNAVMLMTENPAAAGSFEYTGI</sequence>
<dbReference type="Proteomes" id="UP000073923">
    <property type="component" value="Unassembled WGS sequence"/>
</dbReference>
<dbReference type="PANTHER" id="PTHR41287:SF1">
    <property type="entry name" value="PROTEIN YMFN"/>
    <property type="match status" value="1"/>
</dbReference>
<evidence type="ECO:0000259" key="2">
    <source>
        <dbReference type="Pfam" id="PF20441"/>
    </source>
</evidence>
<evidence type="ECO:0000313" key="4">
    <source>
        <dbReference type="Proteomes" id="UP000073923"/>
    </source>
</evidence>
<dbReference type="PATRIC" id="fig|172044.3.peg.2749"/>
<comment type="caution">
    <text evidence="3">The sequence shown here is derived from an EMBL/GenBank/DDBJ whole genome shotgun (WGS) entry which is preliminary data.</text>
</comment>
<dbReference type="EMBL" id="LDTF01000007">
    <property type="protein sequence ID" value="KTW01060.1"/>
    <property type="molecule type" value="Genomic_DNA"/>
</dbReference>
<dbReference type="InterPro" id="IPR005021">
    <property type="entry name" value="Terminase_largesu-like"/>
</dbReference>
<evidence type="ECO:0000259" key="1">
    <source>
        <dbReference type="Pfam" id="PF03354"/>
    </source>
</evidence>
<reference evidence="3 4" key="1">
    <citation type="journal article" date="2016" name="Front. Microbiol.">
        <title>Genomic Resource of Rice Seed Associated Bacteria.</title>
        <authorList>
            <person name="Midha S."/>
            <person name="Bansal K."/>
            <person name="Sharma S."/>
            <person name="Kumar N."/>
            <person name="Patil P.P."/>
            <person name="Chaudhry V."/>
            <person name="Patil P.B."/>
        </authorList>
    </citation>
    <scope>NUCLEOTIDE SEQUENCE [LARGE SCALE GENOMIC DNA]</scope>
    <source>
        <strain evidence="3 4">NS355</strain>
    </source>
</reference>
<dbReference type="Pfam" id="PF20441">
    <property type="entry name" value="TerL_nuclease"/>
    <property type="match status" value="1"/>
</dbReference>
<protein>
    <submittedName>
        <fullName evidence="3">Terminase</fullName>
    </submittedName>
</protein>
<name>A0A147IYZ4_9SPHN</name>
<dbReference type="InterPro" id="IPR046461">
    <property type="entry name" value="TerL_ATPase"/>
</dbReference>
<dbReference type="GO" id="GO:0004519">
    <property type="term" value="F:endonuclease activity"/>
    <property type="evidence" value="ECO:0007669"/>
    <property type="project" value="InterPro"/>
</dbReference>
<dbReference type="Gene3D" id="3.40.50.300">
    <property type="entry name" value="P-loop containing nucleotide triphosphate hydrolases"/>
    <property type="match status" value="1"/>
</dbReference>
<dbReference type="AlphaFoldDB" id="A0A147IYZ4"/>
<dbReference type="InterPro" id="IPR046462">
    <property type="entry name" value="TerL_nuclease"/>
</dbReference>
<feature type="domain" description="Terminase large subunit-like ATPase" evidence="1">
    <location>
        <begin position="63"/>
        <end position="192"/>
    </location>
</feature>
<dbReference type="Pfam" id="PF03354">
    <property type="entry name" value="TerL_ATPase"/>
    <property type="match status" value="1"/>
</dbReference>
<accession>A0A147IYZ4</accession>
<organism evidence="3 4">
    <name type="scientific">Sphingomonas yabuuchiae</name>
    <dbReference type="NCBI Taxonomy" id="172044"/>
    <lineage>
        <taxon>Bacteria</taxon>
        <taxon>Pseudomonadati</taxon>
        <taxon>Pseudomonadota</taxon>
        <taxon>Alphaproteobacteria</taxon>
        <taxon>Sphingomonadales</taxon>
        <taxon>Sphingomonadaceae</taxon>
        <taxon>Sphingomonas</taxon>
    </lineage>
</organism>
<gene>
    <name evidence="3" type="ORF">NS355_02410</name>
</gene>